<dbReference type="InterPro" id="IPR018496">
    <property type="entry name" value="PsdUridine_synth_RsuA/RluB_CS"/>
</dbReference>
<dbReference type="STRING" id="1123285.SAMN05660235_00982"/>
<dbReference type="GO" id="GO:0005829">
    <property type="term" value="C:cytosol"/>
    <property type="evidence" value="ECO:0007669"/>
    <property type="project" value="UniProtKB-ARBA"/>
</dbReference>
<evidence type="ECO:0000256" key="2">
    <source>
        <dbReference type="ARBA" id="ARBA00022884"/>
    </source>
</evidence>
<dbReference type="GO" id="GO:0000455">
    <property type="term" value="P:enzyme-directed rRNA pseudouridine synthesis"/>
    <property type="evidence" value="ECO:0007669"/>
    <property type="project" value="UniProtKB-ARBA"/>
</dbReference>
<dbReference type="CDD" id="cd02870">
    <property type="entry name" value="PseudoU_synth_RsuA_like"/>
    <property type="match status" value="1"/>
</dbReference>
<sequence>MSERLQKILSQAGIASRRAAEKLILDGRVAVNGKIVTELGAKVEWPRDRVTVDGKPITAEKLVYILLNKPKGVITSLKDPRGRKTVIDLLRDVPERVYPVGRLDYNTEGLLLLTNDGLLTHALTHPSHEIKKTYVAKIAGLPTEEQLDRLRVGIKLSDGMTAPAAIRLLNFDPLKQEATVEIIIHEGRNRQVRRMFEAIGHPVKNLKRTKYAFLTLTGLKRGEYRYLTPDEVAALKKLAQG</sequence>
<dbReference type="FunFam" id="3.10.290.10:FF:000003">
    <property type="entry name" value="Pseudouridine synthase"/>
    <property type="match status" value="1"/>
</dbReference>
<dbReference type="InterPro" id="IPR006145">
    <property type="entry name" value="PsdUridine_synth_RsuA/RluA"/>
</dbReference>
<dbReference type="FunFam" id="3.30.70.1560:FF:000001">
    <property type="entry name" value="Pseudouridine synthase"/>
    <property type="match status" value="1"/>
</dbReference>
<dbReference type="Pfam" id="PF01479">
    <property type="entry name" value="S4"/>
    <property type="match status" value="1"/>
</dbReference>
<dbReference type="InterPro" id="IPR020103">
    <property type="entry name" value="PsdUridine_synth_cat_dom_sf"/>
</dbReference>
<evidence type="ECO:0000256" key="4">
    <source>
        <dbReference type="PROSITE-ProRule" id="PRU00182"/>
    </source>
</evidence>
<protein>
    <recommendedName>
        <fullName evidence="5">Pseudouridine synthase</fullName>
        <ecNumber evidence="5">5.4.99.-</ecNumber>
    </recommendedName>
</protein>
<dbReference type="InterPro" id="IPR042092">
    <property type="entry name" value="PsdUridine_s_RsuA/RluB/E/F_cat"/>
</dbReference>
<evidence type="ECO:0000313" key="7">
    <source>
        <dbReference type="EMBL" id="SDF25782.1"/>
    </source>
</evidence>
<evidence type="ECO:0000256" key="5">
    <source>
        <dbReference type="RuleBase" id="RU003887"/>
    </source>
</evidence>
<dbReference type="RefSeq" id="WP_093688652.1">
    <property type="nucleotide sequence ID" value="NZ_FNBU01000005.1"/>
</dbReference>
<reference evidence="8" key="1">
    <citation type="submission" date="2016-10" db="EMBL/GenBank/DDBJ databases">
        <authorList>
            <person name="Varghese N."/>
            <person name="Submissions S."/>
        </authorList>
    </citation>
    <scope>NUCLEOTIDE SEQUENCE [LARGE SCALE GENOMIC DNA]</scope>
    <source>
        <strain evidence="8">DSM 23256</strain>
    </source>
</reference>
<dbReference type="PANTHER" id="PTHR47683:SF2">
    <property type="entry name" value="RNA-BINDING S4 DOMAIN-CONTAINING PROTEIN"/>
    <property type="match status" value="1"/>
</dbReference>
<dbReference type="OrthoDB" id="9807213at2"/>
<evidence type="ECO:0000256" key="1">
    <source>
        <dbReference type="ARBA" id="ARBA00008348"/>
    </source>
</evidence>
<dbReference type="CDD" id="cd00165">
    <property type="entry name" value="S4"/>
    <property type="match status" value="1"/>
</dbReference>
<dbReference type="PROSITE" id="PS01149">
    <property type="entry name" value="PSI_RSU"/>
    <property type="match status" value="1"/>
</dbReference>
<dbReference type="EMBL" id="FNBU01000005">
    <property type="protein sequence ID" value="SDF25782.1"/>
    <property type="molecule type" value="Genomic_DNA"/>
</dbReference>
<dbReference type="InterPro" id="IPR020094">
    <property type="entry name" value="TruA/RsuA/RluB/E/F_N"/>
</dbReference>
<keyword evidence="3 5" id="KW-0413">Isomerase</keyword>
<dbReference type="SUPFAM" id="SSF55120">
    <property type="entry name" value="Pseudouridine synthase"/>
    <property type="match status" value="1"/>
</dbReference>
<evidence type="ECO:0000259" key="6">
    <source>
        <dbReference type="SMART" id="SM00363"/>
    </source>
</evidence>
<dbReference type="NCBIfam" id="TIGR00093">
    <property type="entry name" value="pseudouridine synthase"/>
    <property type="match status" value="1"/>
</dbReference>
<dbReference type="SMART" id="SM00363">
    <property type="entry name" value="S4"/>
    <property type="match status" value="1"/>
</dbReference>
<name>A0A1G7JLG4_9FIRM</name>
<dbReference type="AlphaFoldDB" id="A0A1G7JLG4"/>
<keyword evidence="8" id="KW-1185">Reference proteome</keyword>
<dbReference type="InterPro" id="IPR002942">
    <property type="entry name" value="S4_RNA-bd"/>
</dbReference>
<dbReference type="InterPro" id="IPR000748">
    <property type="entry name" value="PsdUridine_synth_RsuA/RluB/E/F"/>
</dbReference>
<dbReference type="SUPFAM" id="SSF55174">
    <property type="entry name" value="Alpha-L RNA-binding motif"/>
    <property type="match status" value="1"/>
</dbReference>
<dbReference type="Gene3D" id="3.10.290.10">
    <property type="entry name" value="RNA-binding S4 domain"/>
    <property type="match status" value="1"/>
</dbReference>
<dbReference type="GO" id="GO:0120159">
    <property type="term" value="F:rRNA pseudouridine synthase activity"/>
    <property type="evidence" value="ECO:0007669"/>
    <property type="project" value="UniProtKB-ARBA"/>
</dbReference>
<feature type="domain" description="RNA-binding S4" evidence="6">
    <location>
        <begin position="3"/>
        <end position="63"/>
    </location>
</feature>
<evidence type="ECO:0000313" key="8">
    <source>
        <dbReference type="Proteomes" id="UP000243333"/>
    </source>
</evidence>
<proteinExistence type="inferred from homology"/>
<dbReference type="InterPro" id="IPR050343">
    <property type="entry name" value="RsuA_PseudoU_synthase"/>
</dbReference>
<organism evidence="7 8">
    <name type="scientific">Sporolituus thermophilus DSM 23256</name>
    <dbReference type="NCBI Taxonomy" id="1123285"/>
    <lineage>
        <taxon>Bacteria</taxon>
        <taxon>Bacillati</taxon>
        <taxon>Bacillota</taxon>
        <taxon>Negativicutes</taxon>
        <taxon>Selenomonadales</taxon>
        <taxon>Sporomusaceae</taxon>
        <taxon>Sporolituus</taxon>
    </lineage>
</organism>
<evidence type="ECO:0000256" key="3">
    <source>
        <dbReference type="ARBA" id="ARBA00023235"/>
    </source>
</evidence>
<dbReference type="Gene3D" id="3.30.70.1560">
    <property type="entry name" value="Alpha-L RNA-binding motif"/>
    <property type="match status" value="1"/>
</dbReference>
<dbReference type="InterPro" id="IPR036986">
    <property type="entry name" value="S4_RNA-bd_sf"/>
</dbReference>
<dbReference type="Pfam" id="PF00849">
    <property type="entry name" value="PseudoU_synth_2"/>
    <property type="match status" value="1"/>
</dbReference>
<keyword evidence="2 4" id="KW-0694">RNA-binding</keyword>
<dbReference type="PANTHER" id="PTHR47683">
    <property type="entry name" value="PSEUDOURIDINE SYNTHASE FAMILY PROTEIN-RELATED"/>
    <property type="match status" value="1"/>
</dbReference>
<dbReference type="PROSITE" id="PS50889">
    <property type="entry name" value="S4"/>
    <property type="match status" value="1"/>
</dbReference>
<dbReference type="Proteomes" id="UP000243333">
    <property type="component" value="Unassembled WGS sequence"/>
</dbReference>
<dbReference type="Gene3D" id="3.30.70.580">
    <property type="entry name" value="Pseudouridine synthase I, catalytic domain, N-terminal subdomain"/>
    <property type="match status" value="1"/>
</dbReference>
<gene>
    <name evidence="7" type="ORF">SAMN05660235_00982</name>
</gene>
<accession>A0A1G7JLG4</accession>
<comment type="similarity">
    <text evidence="1 5">Belongs to the pseudouridine synthase RsuA family.</text>
</comment>
<dbReference type="EC" id="5.4.99.-" evidence="5"/>
<dbReference type="GO" id="GO:0003723">
    <property type="term" value="F:RNA binding"/>
    <property type="evidence" value="ECO:0007669"/>
    <property type="project" value="UniProtKB-KW"/>
</dbReference>